<feature type="compositionally biased region" description="Low complexity" evidence="1">
    <location>
        <begin position="40"/>
        <end position="67"/>
    </location>
</feature>
<gene>
    <name evidence="3" type="ORF">J2S41_001622</name>
</gene>
<proteinExistence type="predicted"/>
<feature type="domain" description="Excalibur calcium-binding" evidence="2">
    <location>
        <begin position="80"/>
        <end position="117"/>
    </location>
</feature>
<dbReference type="SMART" id="SM00894">
    <property type="entry name" value="Excalibur"/>
    <property type="match status" value="2"/>
</dbReference>
<dbReference type="Pfam" id="PF05901">
    <property type="entry name" value="Excalibur"/>
    <property type="match status" value="2"/>
</dbReference>
<evidence type="ECO:0000313" key="3">
    <source>
        <dbReference type="EMBL" id="MDR7274844.1"/>
    </source>
</evidence>
<feature type="compositionally biased region" description="Basic and acidic residues" evidence="1">
    <location>
        <begin position="178"/>
        <end position="189"/>
    </location>
</feature>
<dbReference type="InterPro" id="IPR008613">
    <property type="entry name" value="Excalibur_Ca-bd_domain"/>
</dbReference>
<evidence type="ECO:0000256" key="1">
    <source>
        <dbReference type="SAM" id="MobiDB-lite"/>
    </source>
</evidence>
<organism evidence="3 4">
    <name type="scientific">Catenuloplanes atrovinosus</name>
    <dbReference type="NCBI Taxonomy" id="137266"/>
    <lineage>
        <taxon>Bacteria</taxon>
        <taxon>Bacillati</taxon>
        <taxon>Actinomycetota</taxon>
        <taxon>Actinomycetes</taxon>
        <taxon>Micromonosporales</taxon>
        <taxon>Micromonosporaceae</taxon>
        <taxon>Catenuloplanes</taxon>
    </lineage>
</organism>
<dbReference type="EMBL" id="JAVDYB010000001">
    <property type="protein sequence ID" value="MDR7274844.1"/>
    <property type="molecule type" value="Genomic_DNA"/>
</dbReference>
<keyword evidence="4" id="KW-1185">Reference proteome</keyword>
<feature type="region of interest" description="Disordered" evidence="1">
    <location>
        <begin position="35"/>
        <end position="67"/>
    </location>
</feature>
<protein>
    <recommendedName>
        <fullName evidence="2">Excalibur calcium-binding domain-containing protein</fullName>
    </recommendedName>
</protein>
<feature type="region of interest" description="Disordered" evidence="1">
    <location>
        <begin position="165"/>
        <end position="189"/>
    </location>
</feature>
<sequence>MRKPTPRQAIWLSIGTGVLGLCCCGGVIGALSGEDGGAGASVVPSSSRAPSPSFSPSPSSTPSSSPVVVVTPAAPAADQRYATCEEVLAAGLGPYREGVDPEYVWYFDRDGDGVVCEAPPSNGSSTGGGPGDAAGGPGDAAGGPGDSGGSAVYFENCAAARAAGAAPVHHGQPGYGTHLDRDRDGVGCE</sequence>
<accession>A0AAE4C9I7</accession>
<evidence type="ECO:0000259" key="2">
    <source>
        <dbReference type="SMART" id="SM00894"/>
    </source>
</evidence>
<evidence type="ECO:0000313" key="4">
    <source>
        <dbReference type="Proteomes" id="UP001183643"/>
    </source>
</evidence>
<reference evidence="3" key="1">
    <citation type="submission" date="2023-07" db="EMBL/GenBank/DDBJ databases">
        <title>Sequencing the genomes of 1000 actinobacteria strains.</title>
        <authorList>
            <person name="Klenk H.-P."/>
        </authorList>
    </citation>
    <scope>NUCLEOTIDE SEQUENCE</scope>
    <source>
        <strain evidence="3">DSM 44707</strain>
    </source>
</reference>
<name>A0AAE4C9I7_9ACTN</name>
<dbReference type="AlphaFoldDB" id="A0AAE4C9I7"/>
<dbReference type="RefSeq" id="WP_310365040.1">
    <property type="nucleotide sequence ID" value="NZ_JAVDYB010000001.1"/>
</dbReference>
<feature type="domain" description="Excalibur calcium-binding" evidence="2">
    <location>
        <begin position="153"/>
        <end position="189"/>
    </location>
</feature>
<comment type="caution">
    <text evidence="3">The sequence shown here is derived from an EMBL/GenBank/DDBJ whole genome shotgun (WGS) entry which is preliminary data.</text>
</comment>
<feature type="compositionally biased region" description="Gly residues" evidence="1">
    <location>
        <begin position="125"/>
        <end position="148"/>
    </location>
</feature>
<feature type="region of interest" description="Disordered" evidence="1">
    <location>
        <begin position="118"/>
        <end position="148"/>
    </location>
</feature>
<dbReference type="Proteomes" id="UP001183643">
    <property type="component" value="Unassembled WGS sequence"/>
</dbReference>